<dbReference type="OrthoDB" id="4207724at2759"/>
<feature type="region of interest" description="Disordered" evidence="1">
    <location>
        <begin position="186"/>
        <end position="213"/>
    </location>
</feature>
<feature type="compositionally biased region" description="Low complexity" evidence="1">
    <location>
        <begin position="232"/>
        <end position="247"/>
    </location>
</feature>
<proteinExistence type="predicted"/>
<evidence type="ECO:0000313" key="3">
    <source>
        <dbReference type="EMBL" id="KAF1944560.1"/>
    </source>
</evidence>
<feature type="compositionally biased region" description="Basic and acidic residues" evidence="1">
    <location>
        <begin position="291"/>
        <end position="337"/>
    </location>
</feature>
<keyword evidence="4" id="KW-1185">Reference proteome</keyword>
<feature type="compositionally biased region" description="Polar residues" evidence="1">
    <location>
        <begin position="281"/>
        <end position="290"/>
    </location>
</feature>
<keyword evidence="2" id="KW-0812">Transmembrane</keyword>
<reference evidence="3" key="1">
    <citation type="journal article" date="2020" name="Stud. Mycol.">
        <title>101 Dothideomycetes genomes: a test case for predicting lifestyles and emergence of pathogens.</title>
        <authorList>
            <person name="Haridas S."/>
            <person name="Albert R."/>
            <person name="Binder M."/>
            <person name="Bloem J."/>
            <person name="Labutti K."/>
            <person name="Salamov A."/>
            <person name="Andreopoulos B."/>
            <person name="Baker S."/>
            <person name="Barry K."/>
            <person name="Bills G."/>
            <person name="Bluhm B."/>
            <person name="Cannon C."/>
            <person name="Castanera R."/>
            <person name="Culley D."/>
            <person name="Daum C."/>
            <person name="Ezra D."/>
            <person name="Gonzalez J."/>
            <person name="Henrissat B."/>
            <person name="Kuo A."/>
            <person name="Liang C."/>
            <person name="Lipzen A."/>
            <person name="Lutzoni F."/>
            <person name="Magnuson J."/>
            <person name="Mondo S."/>
            <person name="Nolan M."/>
            <person name="Ohm R."/>
            <person name="Pangilinan J."/>
            <person name="Park H.-J."/>
            <person name="Ramirez L."/>
            <person name="Alfaro M."/>
            <person name="Sun H."/>
            <person name="Tritt A."/>
            <person name="Yoshinaga Y."/>
            <person name="Zwiers L.-H."/>
            <person name="Turgeon B."/>
            <person name="Goodwin S."/>
            <person name="Spatafora J."/>
            <person name="Crous P."/>
            <person name="Grigoriev I."/>
        </authorList>
    </citation>
    <scope>NUCLEOTIDE SEQUENCE</scope>
    <source>
        <strain evidence="3">CBS 161.51</strain>
    </source>
</reference>
<feature type="compositionally biased region" description="Low complexity" evidence="1">
    <location>
        <begin position="379"/>
        <end position="389"/>
    </location>
</feature>
<accession>A0A6A5SXB7</accession>
<dbReference type="EMBL" id="ML976016">
    <property type="protein sequence ID" value="KAF1944560.1"/>
    <property type="molecule type" value="Genomic_DNA"/>
</dbReference>
<feature type="region of interest" description="Disordered" evidence="1">
    <location>
        <begin position="438"/>
        <end position="493"/>
    </location>
</feature>
<feature type="compositionally biased region" description="Basic residues" evidence="1">
    <location>
        <begin position="200"/>
        <end position="209"/>
    </location>
</feature>
<gene>
    <name evidence="3" type="ORF">EJ02DRAFT_452417</name>
</gene>
<feature type="transmembrane region" description="Helical" evidence="2">
    <location>
        <begin position="140"/>
        <end position="157"/>
    </location>
</feature>
<dbReference type="Proteomes" id="UP000800038">
    <property type="component" value="Unassembled WGS sequence"/>
</dbReference>
<dbReference type="AlphaFoldDB" id="A0A6A5SXB7"/>
<keyword evidence="2" id="KW-0472">Membrane</keyword>
<feature type="compositionally biased region" description="Polar residues" evidence="1">
    <location>
        <begin position="341"/>
        <end position="353"/>
    </location>
</feature>
<protein>
    <submittedName>
        <fullName evidence="3">Uncharacterized protein</fullName>
    </submittedName>
</protein>
<keyword evidence="2" id="KW-1133">Transmembrane helix</keyword>
<organism evidence="3 4">
    <name type="scientific">Clathrospora elynae</name>
    <dbReference type="NCBI Taxonomy" id="706981"/>
    <lineage>
        <taxon>Eukaryota</taxon>
        <taxon>Fungi</taxon>
        <taxon>Dikarya</taxon>
        <taxon>Ascomycota</taxon>
        <taxon>Pezizomycotina</taxon>
        <taxon>Dothideomycetes</taxon>
        <taxon>Pleosporomycetidae</taxon>
        <taxon>Pleosporales</taxon>
        <taxon>Diademaceae</taxon>
        <taxon>Clathrospora</taxon>
    </lineage>
</organism>
<sequence length="493" mass="53228">MGKHRSTSSTSGAPSLCDVANSLPPTPLLAQTSSDAHIRHLELVQSQLAQHSIHRVRSDRGYHLLRRSSRHHYLASSRNATGTVAFSSSYDAQRRQNTTLNWRAIHLPEFRSKCSSAVVSSPEDIFRIIVYCTSSTMEMWMSWAMCLVIGGAAYWYYTNQNNGAIARGRSTTGKPTTNSLKDALSWAESETKPKAAPKVAKAKAPRKSVKTAVQEAGNKAAAALSQASTTAGADADSSSVASPMVASNKAPSGRDVSDMLGFQPAIPSVLSIKPADKTTRPTKSQTQKSDVSQETKKQRQNKKKVEEAKAAREEEEKQRQVLQEKQRRTAREARGEPAKNGLQQAKAPTSNAWTEVPSRGAVQPPKSAPSGQLLDTFEAAPAASSAAPPNGTATISATYNNLPSEEEQLRLAMEDSAWTTVPKGGKTKRKTVNEELMEERGDVGVAETQQPVKPARPTQAMKPENAKPSSRFEALADGFTVTGSDDADDWAVM</sequence>
<evidence type="ECO:0000313" key="4">
    <source>
        <dbReference type="Proteomes" id="UP000800038"/>
    </source>
</evidence>
<feature type="region of interest" description="Disordered" evidence="1">
    <location>
        <begin position="232"/>
        <end position="397"/>
    </location>
</feature>
<name>A0A6A5SXB7_9PLEO</name>
<evidence type="ECO:0000256" key="1">
    <source>
        <dbReference type="SAM" id="MobiDB-lite"/>
    </source>
</evidence>
<evidence type="ECO:0000256" key="2">
    <source>
        <dbReference type="SAM" id="Phobius"/>
    </source>
</evidence>